<evidence type="ECO:0000313" key="1">
    <source>
        <dbReference type="EMBL" id="KAF9802126.1"/>
    </source>
</evidence>
<dbReference type="EMBL" id="JADOXO010000608">
    <property type="protein sequence ID" value="KAF9802126.1"/>
    <property type="molecule type" value="Genomic_DNA"/>
</dbReference>
<accession>A0A8H7NTD3</accession>
<comment type="caution">
    <text evidence="1">The sequence shown here is derived from an EMBL/GenBank/DDBJ whole genome shotgun (WGS) entry which is preliminary data.</text>
</comment>
<proteinExistence type="predicted"/>
<gene>
    <name evidence="1" type="ORF">IEO21_09971</name>
</gene>
<sequence length="288" mass="32124">MTGQTIASSPPQEGLPSILEAAPASANKVPIRRLLPINSSSAITRDTHPLTQKTYSLSYESTLNPHKRQKTYSHLSTNNHSNSRMFTLPAPTNALVEAPMTTFTQADINQRIMAALDIYRLQHGKAEDLRRFLQCVLSYFVVTNNTKLSDEAKIAFTIALMRKDLGKTWADTYYEKLTGGVQVYSDWAAFATALEEVFPEKNKKTVLSLGNYVTRFEQLASKAQLKDTEVNGVNRVENNYHTLHANFIKGLPKELYVSLATRVARDQPNTMKAWGPSLSQTPGTMANQ</sequence>
<reference evidence="1" key="1">
    <citation type="submission" date="2020-11" db="EMBL/GenBank/DDBJ databases">
        <authorList>
            <person name="Koelle M."/>
            <person name="Horta M.A.C."/>
            <person name="Nowrousian M."/>
            <person name="Ohm R.A."/>
            <person name="Benz P."/>
            <person name="Pilgard A."/>
        </authorList>
    </citation>
    <scope>NUCLEOTIDE SEQUENCE</scope>
    <source>
        <strain evidence="1">FPRL280</strain>
    </source>
</reference>
<dbReference type="Proteomes" id="UP000639403">
    <property type="component" value="Unassembled WGS sequence"/>
</dbReference>
<organism evidence="1 2">
    <name type="scientific">Rhodonia placenta</name>
    <dbReference type="NCBI Taxonomy" id="104341"/>
    <lineage>
        <taxon>Eukaryota</taxon>
        <taxon>Fungi</taxon>
        <taxon>Dikarya</taxon>
        <taxon>Basidiomycota</taxon>
        <taxon>Agaricomycotina</taxon>
        <taxon>Agaricomycetes</taxon>
        <taxon>Polyporales</taxon>
        <taxon>Adustoporiaceae</taxon>
        <taxon>Rhodonia</taxon>
    </lineage>
</organism>
<dbReference type="AlphaFoldDB" id="A0A8H7NTD3"/>
<reference evidence="1" key="2">
    <citation type="journal article" name="Front. Microbiol.">
        <title>Degradative Capacity of Two Strains of Rhodonia placenta: From Phenotype to Genotype.</title>
        <authorList>
            <person name="Kolle M."/>
            <person name="Horta M.A.C."/>
            <person name="Nowrousian M."/>
            <person name="Ohm R.A."/>
            <person name="Benz J.P."/>
            <person name="Pilgard A."/>
        </authorList>
    </citation>
    <scope>NUCLEOTIDE SEQUENCE</scope>
    <source>
        <strain evidence="1">FPRL280</strain>
    </source>
</reference>
<name>A0A8H7NTD3_9APHY</name>
<evidence type="ECO:0000313" key="2">
    <source>
        <dbReference type="Proteomes" id="UP000639403"/>
    </source>
</evidence>
<protein>
    <submittedName>
        <fullName evidence="1">Uncharacterized protein</fullName>
    </submittedName>
</protein>